<sequence length="363" mass="39181">MPPRLFDTTHLIPNEARARLDEEGSLYLLKAAVVSQNGNGDRQDNSTSFGPNIRPLRFEKIDHWVFQRDHVAEFLQGEVCGWNDAGGFLLPGPLDSHASSGLHPLSEDFSLPGRLGEGWNGGDAGLGGGFEVGGVIGVDGWGVGGNGGCVDMETSLFTPLEPQLSPIAVDFAQRNHYGEPPSQFLTAWNTVGQPAIPAAVGSASTAAGHIPDWKSPDNTGLDVAFLDLSELALFSDQGFDAIDNQSPSTSLSVSASAPTSTGNKSDPGSCRSAALLKEDYYYQQSGCSKCTSPARQHKRYHCKQLECPVPGCNQRFSLRSDRKRHLQTVKHGGKRTIQCQWCVKSFTRKDNYQRHLKMAHGGG</sequence>
<reference evidence="7" key="2">
    <citation type="submission" date="2023-05" db="EMBL/GenBank/DDBJ databases">
        <authorList>
            <consortium name="Lawrence Berkeley National Laboratory"/>
            <person name="Steindorff A."/>
            <person name="Hensen N."/>
            <person name="Bonometti L."/>
            <person name="Westerberg I."/>
            <person name="Brannstrom I.O."/>
            <person name="Guillou S."/>
            <person name="Cros-Aarteil S."/>
            <person name="Calhoun S."/>
            <person name="Haridas S."/>
            <person name="Kuo A."/>
            <person name="Mondo S."/>
            <person name="Pangilinan J."/>
            <person name="Riley R."/>
            <person name="Labutti K."/>
            <person name="Andreopoulos B."/>
            <person name="Lipzen A."/>
            <person name="Chen C."/>
            <person name="Yanf M."/>
            <person name="Daum C."/>
            <person name="Ng V."/>
            <person name="Clum A."/>
            <person name="Ohm R."/>
            <person name="Martin F."/>
            <person name="Silar P."/>
            <person name="Natvig D."/>
            <person name="Lalanne C."/>
            <person name="Gautier V."/>
            <person name="Ament-Velasquez S.L."/>
            <person name="Kruys A."/>
            <person name="Hutchinson M.I."/>
            <person name="Powell A.J."/>
            <person name="Barry K."/>
            <person name="Miller A.N."/>
            <person name="Grigoriev I.V."/>
            <person name="Debuchy R."/>
            <person name="Gladieux P."/>
            <person name="Thoren M.H."/>
            <person name="Johannesson H."/>
        </authorList>
    </citation>
    <scope>NUCLEOTIDE SEQUENCE</scope>
    <source>
        <strain evidence="7">CBS 892.96</strain>
    </source>
</reference>
<evidence type="ECO:0000256" key="1">
    <source>
        <dbReference type="ARBA" id="ARBA00022723"/>
    </source>
</evidence>
<dbReference type="PANTHER" id="PTHR23235:SF120">
    <property type="entry name" value="KRUPPEL-LIKE FACTOR 15"/>
    <property type="match status" value="1"/>
</dbReference>
<dbReference type="PANTHER" id="PTHR23235">
    <property type="entry name" value="KRUEPPEL-LIKE TRANSCRIPTION FACTOR"/>
    <property type="match status" value="1"/>
</dbReference>
<dbReference type="Proteomes" id="UP001302321">
    <property type="component" value="Unassembled WGS sequence"/>
</dbReference>
<keyword evidence="8" id="KW-1185">Reference proteome</keyword>
<name>A0AAN7A4Q8_9PEZI</name>
<evidence type="ECO:0000256" key="3">
    <source>
        <dbReference type="ARBA" id="ARBA00022833"/>
    </source>
</evidence>
<keyword evidence="1" id="KW-0479">Metal-binding</keyword>
<gene>
    <name evidence="7" type="ORF">QBC36DRAFT_358512</name>
</gene>
<comment type="caution">
    <text evidence="7">The sequence shown here is derived from an EMBL/GenBank/DDBJ whole genome shotgun (WGS) entry which is preliminary data.</text>
</comment>
<dbReference type="GO" id="GO:0000978">
    <property type="term" value="F:RNA polymerase II cis-regulatory region sequence-specific DNA binding"/>
    <property type="evidence" value="ECO:0007669"/>
    <property type="project" value="TreeGrafter"/>
</dbReference>
<dbReference type="GO" id="GO:0008270">
    <property type="term" value="F:zinc ion binding"/>
    <property type="evidence" value="ECO:0007669"/>
    <property type="project" value="UniProtKB-KW"/>
</dbReference>
<evidence type="ECO:0000256" key="5">
    <source>
        <dbReference type="SAM" id="MobiDB-lite"/>
    </source>
</evidence>
<feature type="compositionally biased region" description="Low complexity" evidence="5">
    <location>
        <begin position="246"/>
        <end position="261"/>
    </location>
</feature>
<dbReference type="InterPro" id="IPR036236">
    <property type="entry name" value="Znf_C2H2_sf"/>
</dbReference>
<feature type="domain" description="C2H2-type" evidence="6">
    <location>
        <begin position="337"/>
        <end position="363"/>
    </location>
</feature>
<dbReference type="GO" id="GO:0000981">
    <property type="term" value="F:DNA-binding transcription factor activity, RNA polymerase II-specific"/>
    <property type="evidence" value="ECO:0007669"/>
    <property type="project" value="TreeGrafter"/>
</dbReference>
<evidence type="ECO:0000256" key="4">
    <source>
        <dbReference type="PROSITE-ProRule" id="PRU00042"/>
    </source>
</evidence>
<dbReference type="SMART" id="SM00355">
    <property type="entry name" value="ZnF_C2H2"/>
    <property type="match status" value="2"/>
</dbReference>
<reference evidence="7" key="1">
    <citation type="journal article" date="2023" name="Mol. Phylogenet. Evol.">
        <title>Genome-scale phylogeny and comparative genomics of the fungal order Sordariales.</title>
        <authorList>
            <person name="Hensen N."/>
            <person name="Bonometti L."/>
            <person name="Westerberg I."/>
            <person name="Brannstrom I.O."/>
            <person name="Guillou S."/>
            <person name="Cros-Aarteil S."/>
            <person name="Calhoun S."/>
            <person name="Haridas S."/>
            <person name="Kuo A."/>
            <person name="Mondo S."/>
            <person name="Pangilinan J."/>
            <person name="Riley R."/>
            <person name="LaButti K."/>
            <person name="Andreopoulos B."/>
            <person name="Lipzen A."/>
            <person name="Chen C."/>
            <person name="Yan M."/>
            <person name="Daum C."/>
            <person name="Ng V."/>
            <person name="Clum A."/>
            <person name="Steindorff A."/>
            <person name="Ohm R.A."/>
            <person name="Martin F."/>
            <person name="Silar P."/>
            <person name="Natvig D.O."/>
            <person name="Lalanne C."/>
            <person name="Gautier V."/>
            <person name="Ament-Velasquez S.L."/>
            <person name="Kruys A."/>
            <person name="Hutchinson M.I."/>
            <person name="Powell A.J."/>
            <person name="Barry K."/>
            <person name="Miller A.N."/>
            <person name="Grigoriev I.V."/>
            <person name="Debuchy R."/>
            <person name="Gladieux P."/>
            <person name="Hiltunen Thoren M."/>
            <person name="Johannesson H."/>
        </authorList>
    </citation>
    <scope>NUCLEOTIDE SEQUENCE</scope>
    <source>
        <strain evidence="7">CBS 892.96</strain>
    </source>
</reference>
<dbReference type="EMBL" id="MU866308">
    <property type="protein sequence ID" value="KAK4173978.1"/>
    <property type="molecule type" value="Genomic_DNA"/>
</dbReference>
<dbReference type="AlphaFoldDB" id="A0AAN7A4Q8"/>
<protein>
    <recommendedName>
        <fullName evidence="6">C2H2-type domain-containing protein</fullName>
    </recommendedName>
</protein>
<feature type="region of interest" description="Disordered" evidence="5">
    <location>
        <begin position="245"/>
        <end position="268"/>
    </location>
</feature>
<feature type="domain" description="C2H2-type" evidence="6">
    <location>
        <begin position="305"/>
        <end position="336"/>
    </location>
</feature>
<dbReference type="Gene3D" id="3.30.160.60">
    <property type="entry name" value="Classic Zinc Finger"/>
    <property type="match status" value="2"/>
</dbReference>
<proteinExistence type="predicted"/>
<keyword evidence="2 4" id="KW-0863">Zinc-finger</keyword>
<organism evidence="7 8">
    <name type="scientific">Triangularia setosa</name>
    <dbReference type="NCBI Taxonomy" id="2587417"/>
    <lineage>
        <taxon>Eukaryota</taxon>
        <taxon>Fungi</taxon>
        <taxon>Dikarya</taxon>
        <taxon>Ascomycota</taxon>
        <taxon>Pezizomycotina</taxon>
        <taxon>Sordariomycetes</taxon>
        <taxon>Sordariomycetidae</taxon>
        <taxon>Sordariales</taxon>
        <taxon>Podosporaceae</taxon>
        <taxon>Triangularia</taxon>
    </lineage>
</organism>
<accession>A0AAN7A4Q8</accession>
<evidence type="ECO:0000256" key="2">
    <source>
        <dbReference type="ARBA" id="ARBA00022771"/>
    </source>
</evidence>
<dbReference type="PROSITE" id="PS00028">
    <property type="entry name" value="ZINC_FINGER_C2H2_1"/>
    <property type="match status" value="2"/>
</dbReference>
<dbReference type="SUPFAM" id="SSF57667">
    <property type="entry name" value="beta-beta-alpha zinc fingers"/>
    <property type="match status" value="1"/>
</dbReference>
<dbReference type="Pfam" id="PF00096">
    <property type="entry name" value="zf-C2H2"/>
    <property type="match status" value="1"/>
</dbReference>
<dbReference type="InterPro" id="IPR013087">
    <property type="entry name" value="Znf_C2H2_type"/>
</dbReference>
<evidence type="ECO:0000259" key="6">
    <source>
        <dbReference type="PROSITE" id="PS50157"/>
    </source>
</evidence>
<keyword evidence="3" id="KW-0862">Zinc</keyword>
<dbReference type="PROSITE" id="PS50157">
    <property type="entry name" value="ZINC_FINGER_C2H2_2"/>
    <property type="match status" value="2"/>
</dbReference>
<evidence type="ECO:0000313" key="7">
    <source>
        <dbReference type="EMBL" id="KAK4173978.1"/>
    </source>
</evidence>
<evidence type="ECO:0000313" key="8">
    <source>
        <dbReference type="Proteomes" id="UP001302321"/>
    </source>
</evidence>